<dbReference type="InterPro" id="IPR014985">
    <property type="entry name" value="WbqC"/>
</dbReference>
<dbReference type="EMBL" id="WUTT01000001">
    <property type="protein sequence ID" value="NAW34714.1"/>
    <property type="molecule type" value="Genomic_DNA"/>
</dbReference>
<keyword evidence="2" id="KW-1185">Reference proteome</keyword>
<dbReference type="OrthoDB" id="3611744at2"/>
<sequence length="229" mass="26293">MKLAVMQPYLFPYIGYFQLIHASDLFLIYDDVAYIKQGYINRNTISSPNGVARFTIPVPGASSNKLIKELSFSSDVTKVLRTIEQSYSKAPNFAEVFPLVERVLQHEDRSIASVCMRSYQEIFSYLGIQKRFRKTSELDYDRTVSAKDRLIALSHKFGADCYINTPGGRSLYFKDDFEKSGVSLKFIDTLPLQYQQENREFVPNLSIIDALMNCSRSEIGRLLRMYALN</sequence>
<protein>
    <recommendedName>
        <fullName evidence="3">WbqC-like protein</fullName>
    </recommendedName>
</protein>
<dbReference type="Pfam" id="PF08889">
    <property type="entry name" value="WbqC"/>
    <property type="match status" value="1"/>
</dbReference>
<evidence type="ECO:0008006" key="3">
    <source>
        <dbReference type="Google" id="ProtNLM"/>
    </source>
</evidence>
<organism evidence="1 2">
    <name type="scientific">Halomonas alimentaria</name>
    <dbReference type="NCBI Taxonomy" id="147248"/>
    <lineage>
        <taxon>Bacteria</taxon>
        <taxon>Pseudomonadati</taxon>
        <taxon>Pseudomonadota</taxon>
        <taxon>Gammaproteobacteria</taxon>
        <taxon>Oceanospirillales</taxon>
        <taxon>Halomonadaceae</taxon>
        <taxon>Halomonas</taxon>
    </lineage>
</organism>
<evidence type="ECO:0000313" key="2">
    <source>
        <dbReference type="Proteomes" id="UP000487929"/>
    </source>
</evidence>
<name>A0A7X5APS5_9GAMM</name>
<proteinExistence type="predicted"/>
<dbReference type="RefSeq" id="WP_161431974.1">
    <property type="nucleotide sequence ID" value="NZ_WUTT01000001.1"/>
</dbReference>
<reference evidence="1 2" key="1">
    <citation type="submission" date="2019-12" db="EMBL/GenBank/DDBJ databases">
        <title>Draft genome sequencing of Halomonas alimentaria DSM 15356.</title>
        <authorList>
            <person name="Pandiyan K."/>
            <person name="Kushwaha P."/>
            <person name="Gowdham M."/>
            <person name="Chakdar H."/>
            <person name="Singh A."/>
            <person name="Kumar M."/>
            <person name="Saxena A.K."/>
        </authorList>
    </citation>
    <scope>NUCLEOTIDE SEQUENCE [LARGE SCALE GENOMIC DNA]</scope>
    <source>
        <strain evidence="1 2">DSM 15356</strain>
    </source>
</reference>
<accession>A0A7X5APS5</accession>
<comment type="caution">
    <text evidence="1">The sequence shown here is derived from an EMBL/GenBank/DDBJ whole genome shotgun (WGS) entry which is preliminary data.</text>
</comment>
<evidence type="ECO:0000313" key="1">
    <source>
        <dbReference type="EMBL" id="NAW34714.1"/>
    </source>
</evidence>
<dbReference type="AlphaFoldDB" id="A0A7X5APS5"/>
<dbReference type="Proteomes" id="UP000487929">
    <property type="component" value="Unassembled WGS sequence"/>
</dbReference>
<gene>
    <name evidence="1" type="ORF">GRB96_09820</name>
</gene>